<protein>
    <submittedName>
        <fullName evidence="7">Cell cycle protein</fullName>
    </submittedName>
</protein>
<evidence type="ECO:0000256" key="6">
    <source>
        <dbReference type="SAM" id="Phobius"/>
    </source>
</evidence>
<reference evidence="8" key="1">
    <citation type="submission" date="2007-10" db="EMBL/GenBank/DDBJ databases">
        <title>Complete genome of Alkaliphilus oremlandii OhILAs.</title>
        <authorList>
            <person name="Copeland A."/>
            <person name="Lucas S."/>
            <person name="Lapidus A."/>
            <person name="Barry K."/>
            <person name="Detter J.C."/>
            <person name="Glavina del Rio T."/>
            <person name="Hammon N."/>
            <person name="Israni S."/>
            <person name="Dalin E."/>
            <person name="Tice H."/>
            <person name="Pitluck S."/>
            <person name="Chain P."/>
            <person name="Malfatti S."/>
            <person name="Shin M."/>
            <person name="Vergez L."/>
            <person name="Schmutz J."/>
            <person name="Larimer F."/>
            <person name="Land M."/>
            <person name="Hauser L."/>
            <person name="Kyrpides N."/>
            <person name="Mikhailova N."/>
            <person name="Stolz J.F."/>
            <person name="Dawson A."/>
            <person name="Fisher E."/>
            <person name="Crable B."/>
            <person name="Perera E."/>
            <person name="Lisak J."/>
            <person name="Ranganathan M."/>
            <person name="Basu P."/>
            <person name="Richardson P."/>
        </authorList>
    </citation>
    <scope>NUCLEOTIDE SEQUENCE [LARGE SCALE GENOMIC DNA]</scope>
    <source>
        <strain evidence="8">OhILAs</strain>
    </source>
</reference>
<dbReference type="eggNOG" id="COG0772">
    <property type="taxonomic scope" value="Bacteria"/>
</dbReference>
<dbReference type="EMBL" id="CP000853">
    <property type="protein sequence ID" value="ABW20108.1"/>
    <property type="molecule type" value="Genomic_DNA"/>
</dbReference>
<keyword evidence="5 6" id="KW-0472">Membrane</keyword>
<feature type="transmembrane region" description="Helical" evidence="6">
    <location>
        <begin position="94"/>
        <end position="111"/>
    </location>
</feature>
<dbReference type="GO" id="GO:0051301">
    <property type="term" value="P:cell division"/>
    <property type="evidence" value="ECO:0007669"/>
    <property type="project" value="InterPro"/>
</dbReference>
<proteinExistence type="predicted"/>
<evidence type="ECO:0000256" key="5">
    <source>
        <dbReference type="ARBA" id="ARBA00023136"/>
    </source>
</evidence>
<dbReference type="STRING" id="350688.Clos_2577"/>
<evidence type="ECO:0000256" key="4">
    <source>
        <dbReference type="ARBA" id="ARBA00022989"/>
    </source>
</evidence>
<dbReference type="KEGG" id="aoe:Clos_2577"/>
<gene>
    <name evidence="7" type="ordered locus">Clos_2577</name>
</gene>
<evidence type="ECO:0000256" key="1">
    <source>
        <dbReference type="ARBA" id="ARBA00004141"/>
    </source>
</evidence>
<feature type="transmembrane region" description="Helical" evidence="6">
    <location>
        <begin position="154"/>
        <end position="174"/>
    </location>
</feature>
<dbReference type="AlphaFoldDB" id="A8MJX6"/>
<dbReference type="PANTHER" id="PTHR30474:SF3">
    <property type="entry name" value="PEPTIDOGLYCAN GLYCOSYLTRANSFERASE RODA"/>
    <property type="match status" value="1"/>
</dbReference>
<evidence type="ECO:0000256" key="3">
    <source>
        <dbReference type="ARBA" id="ARBA00022960"/>
    </source>
</evidence>
<organism evidence="7 8">
    <name type="scientific">Alkaliphilus oremlandii (strain OhILAs)</name>
    <name type="common">Clostridium oremlandii (strain OhILAs)</name>
    <dbReference type="NCBI Taxonomy" id="350688"/>
    <lineage>
        <taxon>Bacteria</taxon>
        <taxon>Bacillati</taxon>
        <taxon>Bacillota</taxon>
        <taxon>Clostridia</taxon>
        <taxon>Peptostreptococcales</taxon>
        <taxon>Natronincolaceae</taxon>
        <taxon>Alkaliphilus</taxon>
    </lineage>
</organism>
<keyword evidence="4 6" id="KW-1133">Transmembrane helix</keyword>
<sequence length="450" mass="51086">MMNLYNLFKIRRPIYILIIVNLLFFTLLFLYRKPMDTSILIAGVAVILLMSLSYVLIVKRKMGDQYIFLIISMLTSLGIIMLYRLNPAYGSRQIMIYGLGVVLYFFAYIVFRATNNWHQYIFLYIGFNFALFIATFAIGTSVKGATNWINIGGFNFQPAEIIKVSFVFFIAAYYNMRLSEDTTLEEVEVKLDEEEEIPQEQKEKKDFFALLNRENLNIKNVYVFLAISYLHIFFLLMQRELGISMLFYVVFLSIFYIYEEDHKLLLYNVGAAVIIAVLSYFTMSHVEVRLTTWINPWADIAGKGYQITQSLFAIAAGGFFGTGLGLGSPGYIPEVHTDFIFSAICEELGLFGGMAVVLLYFILTYRGFKIALSIKDHFKKIVALGITLIYGYQTFIIVGGVIKLIPLTGVTLPFISYGGTSLISAFVSFGILQAISKKTIEKDEVAVLGE</sequence>
<feature type="transmembrane region" description="Helical" evidence="6">
    <location>
        <begin position="339"/>
        <end position="361"/>
    </location>
</feature>
<feature type="transmembrane region" description="Helical" evidence="6">
    <location>
        <begin position="414"/>
        <end position="432"/>
    </location>
</feature>
<feature type="transmembrane region" description="Helical" evidence="6">
    <location>
        <begin position="12"/>
        <end position="31"/>
    </location>
</feature>
<keyword evidence="3" id="KW-0133">Cell shape</keyword>
<dbReference type="RefSeq" id="WP_012160415.1">
    <property type="nucleotide sequence ID" value="NC_009922.1"/>
</dbReference>
<dbReference type="GO" id="GO:0015648">
    <property type="term" value="F:lipid-linked peptidoglycan transporter activity"/>
    <property type="evidence" value="ECO:0007669"/>
    <property type="project" value="TreeGrafter"/>
</dbReference>
<evidence type="ECO:0000313" key="7">
    <source>
        <dbReference type="EMBL" id="ABW20108.1"/>
    </source>
</evidence>
<dbReference type="Proteomes" id="UP000000269">
    <property type="component" value="Chromosome"/>
</dbReference>
<feature type="transmembrane region" description="Helical" evidence="6">
    <location>
        <begin position="63"/>
        <end position="82"/>
    </location>
</feature>
<dbReference type="GO" id="GO:0032153">
    <property type="term" value="C:cell division site"/>
    <property type="evidence" value="ECO:0007669"/>
    <property type="project" value="TreeGrafter"/>
</dbReference>
<dbReference type="HOGENOM" id="CLU_029243_3_0_9"/>
<feature type="transmembrane region" description="Helical" evidence="6">
    <location>
        <begin position="38"/>
        <end position="57"/>
    </location>
</feature>
<dbReference type="GO" id="GO:0005886">
    <property type="term" value="C:plasma membrane"/>
    <property type="evidence" value="ECO:0007669"/>
    <property type="project" value="TreeGrafter"/>
</dbReference>
<accession>A8MJX6</accession>
<evidence type="ECO:0000256" key="2">
    <source>
        <dbReference type="ARBA" id="ARBA00022692"/>
    </source>
</evidence>
<feature type="transmembrane region" description="Helical" evidence="6">
    <location>
        <begin position="220"/>
        <end position="236"/>
    </location>
</feature>
<evidence type="ECO:0000313" key="8">
    <source>
        <dbReference type="Proteomes" id="UP000000269"/>
    </source>
</evidence>
<dbReference type="InterPro" id="IPR001182">
    <property type="entry name" value="FtsW/RodA"/>
</dbReference>
<feature type="transmembrane region" description="Helical" evidence="6">
    <location>
        <begin position="241"/>
        <end position="258"/>
    </location>
</feature>
<dbReference type="PANTHER" id="PTHR30474">
    <property type="entry name" value="CELL CYCLE PROTEIN"/>
    <property type="match status" value="1"/>
</dbReference>
<dbReference type="GO" id="GO:0008360">
    <property type="term" value="P:regulation of cell shape"/>
    <property type="evidence" value="ECO:0007669"/>
    <property type="project" value="UniProtKB-KW"/>
</dbReference>
<feature type="transmembrane region" description="Helical" evidence="6">
    <location>
        <begin position="381"/>
        <end position="402"/>
    </location>
</feature>
<keyword evidence="8" id="KW-1185">Reference proteome</keyword>
<keyword evidence="2 6" id="KW-0812">Transmembrane</keyword>
<feature type="transmembrane region" description="Helical" evidence="6">
    <location>
        <begin position="117"/>
        <end position="142"/>
    </location>
</feature>
<name>A8MJX6_ALKOO</name>
<dbReference type="Pfam" id="PF01098">
    <property type="entry name" value="FTSW_RODA_SPOVE"/>
    <property type="match status" value="1"/>
</dbReference>
<comment type="subcellular location">
    <subcellularLocation>
        <location evidence="1">Membrane</location>
        <topology evidence="1">Multi-pass membrane protein</topology>
    </subcellularLocation>
</comment>
<feature type="transmembrane region" description="Helical" evidence="6">
    <location>
        <begin position="264"/>
        <end position="283"/>
    </location>
</feature>